<reference evidence="1 2" key="1">
    <citation type="submission" date="2019-06" db="EMBL/GenBank/DDBJ databases">
        <title>Sequencing the genomes of 1000 actinobacteria strains.</title>
        <authorList>
            <person name="Klenk H.-P."/>
        </authorList>
    </citation>
    <scope>NUCLEOTIDE SEQUENCE [LARGE SCALE GENOMIC DNA]</scope>
    <source>
        <strain evidence="1 2">DSM 20169</strain>
    </source>
</reference>
<name>A0A543BJ86_9MICO</name>
<sequence length="111" mass="11838">MRLIEFPGAEPFTADEVAVERHTFALADQMLTGGDVTEAIQQITTETGNPSYAVFIATEAAAEVLVRLMTEAPPAQVLDVMARIAAVALAVRTLAARHCLPPGSPRVQHLT</sequence>
<dbReference type="RefSeq" id="WP_170198025.1">
    <property type="nucleotide sequence ID" value="NZ_VFOX01000001.1"/>
</dbReference>
<dbReference type="Proteomes" id="UP000317209">
    <property type="component" value="Unassembled WGS sequence"/>
</dbReference>
<accession>A0A543BJ86</accession>
<protein>
    <submittedName>
        <fullName evidence="1">Uncharacterized protein</fullName>
    </submittedName>
</protein>
<gene>
    <name evidence="1" type="ORF">FB560_0492</name>
</gene>
<evidence type="ECO:0000313" key="2">
    <source>
        <dbReference type="Proteomes" id="UP000317209"/>
    </source>
</evidence>
<proteinExistence type="predicted"/>
<keyword evidence="2" id="KW-1185">Reference proteome</keyword>
<evidence type="ECO:0000313" key="1">
    <source>
        <dbReference type="EMBL" id="TQL84899.1"/>
    </source>
</evidence>
<comment type="caution">
    <text evidence="1">The sequence shown here is derived from an EMBL/GenBank/DDBJ whole genome shotgun (WGS) entry which is preliminary data.</text>
</comment>
<dbReference type="AlphaFoldDB" id="A0A543BJ86"/>
<dbReference type="EMBL" id="VFOX01000001">
    <property type="protein sequence ID" value="TQL84899.1"/>
    <property type="molecule type" value="Genomic_DNA"/>
</dbReference>
<organism evidence="1 2">
    <name type="scientific">Microbacterium saperdae</name>
    <dbReference type="NCBI Taxonomy" id="69368"/>
    <lineage>
        <taxon>Bacteria</taxon>
        <taxon>Bacillati</taxon>
        <taxon>Actinomycetota</taxon>
        <taxon>Actinomycetes</taxon>
        <taxon>Micrococcales</taxon>
        <taxon>Microbacteriaceae</taxon>
        <taxon>Microbacterium</taxon>
    </lineage>
</organism>